<gene>
    <name evidence="1" type="ORF">CHH28_05320</name>
</gene>
<dbReference type="KEGG" id="bsan:CHH28_05320"/>
<protein>
    <recommendedName>
        <fullName evidence="3">DUF962 domain-containing protein</fullName>
    </recommendedName>
</protein>
<keyword evidence="2" id="KW-1185">Reference proteome</keyword>
<sequence length="112" mass="12978">MGQSNSTEQRFQSFAEFYPFYLAEHANPVCRALHYSGTLSAIAIMIWCLSSGQYGYLPLALLAGYGQAWIGHFFFEHNKPATFQYPLWSFMGDWVMLKDWLTGRIKQRLPKE</sequence>
<dbReference type="PANTHER" id="PTHR34205">
    <property type="entry name" value="TRANSMEMBRANE PROTEIN"/>
    <property type="match status" value="1"/>
</dbReference>
<reference evidence="1 2" key="1">
    <citation type="submission" date="2017-07" db="EMBL/GenBank/DDBJ databases">
        <title>Annotated genome sequence of Bacterioplanes sanyensis isolated from Red Sea.</title>
        <authorList>
            <person name="Rehman Z.U."/>
        </authorList>
    </citation>
    <scope>NUCLEOTIDE SEQUENCE [LARGE SCALE GENOMIC DNA]</scope>
    <source>
        <strain evidence="1 2">NV9</strain>
    </source>
</reference>
<dbReference type="PANTHER" id="PTHR34205:SF2">
    <property type="entry name" value="DUF962 DOMAIN-CONTAINING PROTEIN"/>
    <property type="match status" value="1"/>
</dbReference>
<dbReference type="OrthoDB" id="7356072at2"/>
<dbReference type="Proteomes" id="UP000202440">
    <property type="component" value="Chromosome"/>
</dbReference>
<dbReference type="InterPro" id="IPR009305">
    <property type="entry name" value="Mpo1-like"/>
</dbReference>
<dbReference type="AlphaFoldDB" id="A0A222FHA0"/>
<evidence type="ECO:0008006" key="3">
    <source>
        <dbReference type="Google" id="ProtNLM"/>
    </source>
</evidence>
<proteinExistence type="predicted"/>
<accession>A0A222FHA0</accession>
<dbReference type="Pfam" id="PF06127">
    <property type="entry name" value="Mpo1-like"/>
    <property type="match status" value="1"/>
</dbReference>
<evidence type="ECO:0000313" key="2">
    <source>
        <dbReference type="Proteomes" id="UP000202440"/>
    </source>
</evidence>
<dbReference type="EMBL" id="CP022530">
    <property type="protein sequence ID" value="ASP38139.1"/>
    <property type="molecule type" value="Genomic_DNA"/>
</dbReference>
<evidence type="ECO:0000313" key="1">
    <source>
        <dbReference type="EMBL" id="ASP38139.1"/>
    </source>
</evidence>
<organism evidence="1 2">
    <name type="scientific">Bacterioplanes sanyensis</name>
    <dbReference type="NCBI Taxonomy" id="1249553"/>
    <lineage>
        <taxon>Bacteria</taxon>
        <taxon>Pseudomonadati</taxon>
        <taxon>Pseudomonadota</taxon>
        <taxon>Gammaproteobacteria</taxon>
        <taxon>Oceanospirillales</taxon>
        <taxon>Oceanospirillaceae</taxon>
        <taxon>Bacterioplanes</taxon>
    </lineage>
</organism>
<name>A0A222FHA0_9GAMM</name>
<dbReference type="RefSeq" id="WP_094059338.1">
    <property type="nucleotide sequence ID" value="NZ_CP022530.1"/>
</dbReference>